<proteinExistence type="predicted"/>
<dbReference type="PANTHER" id="PTHR33033:SF121">
    <property type="entry name" value="POLYNUCLEOTIDYL TRANSFERASE, RIBONUCLEASE H-LIKE SUPERFAMILY PROTEIN"/>
    <property type="match status" value="1"/>
</dbReference>
<accession>A0ABR0MMS6</accession>
<sequence length="133" mass="14918">MKIFNLWRDIGGVGPLNCSSLRSTTNKIVFHWEPPPFGWMKFNVTIVAFEDKVGCGEVLRDDKGVACVLFSGLIVTRGYKMAKIIAIKITLELFIDCGINQLVRVQFIVFHRQGNDMADALAKAECKVTLRVL</sequence>
<name>A0ABR0MMS6_GOSAR</name>
<dbReference type="EMBL" id="JARKNE010000012">
    <property type="protein sequence ID" value="KAK5774394.1"/>
    <property type="molecule type" value="Genomic_DNA"/>
</dbReference>
<dbReference type="PANTHER" id="PTHR33033">
    <property type="entry name" value="POLYNUCLEOTIDYL TRANSFERASE, RIBONUCLEASE H-LIKE SUPERFAMILY PROTEIN-RELATED"/>
    <property type="match status" value="1"/>
</dbReference>
<dbReference type="Proteomes" id="UP001358586">
    <property type="component" value="Chromosome 12"/>
</dbReference>
<protein>
    <recommendedName>
        <fullName evidence="3">RNase H type-1 domain-containing protein</fullName>
    </recommendedName>
</protein>
<evidence type="ECO:0000313" key="2">
    <source>
        <dbReference type="Proteomes" id="UP001358586"/>
    </source>
</evidence>
<gene>
    <name evidence="1" type="ORF">PVK06_042249</name>
</gene>
<reference evidence="1 2" key="1">
    <citation type="submission" date="2023-03" db="EMBL/GenBank/DDBJ databases">
        <title>WGS of Gossypium arboreum.</title>
        <authorList>
            <person name="Yu D."/>
        </authorList>
    </citation>
    <scope>NUCLEOTIDE SEQUENCE [LARGE SCALE GENOMIC DNA]</scope>
    <source>
        <tissue evidence="1">Leaf</tissue>
    </source>
</reference>
<organism evidence="1 2">
    <name type="scientific">Gossypium arboreum</name>
    <name type="common">Tree cotton</name>
    <name type="synonym">Gossypium nanking</name>
    <dbReference type="NCBI Taxonomy" id="29729"/>
    <lineage>
        <taxon>Eukaryota</taxon>
        <taxon>Viridiplantae</taxon>
        <taxon>Streptophyta</taxon>
        <taxon>Embryophyta</taxon>
        <taxon>Tracheophyta</taxon>
        <taxon>Spermatophyta</taxon>
        <taxon>Magnoliopsida</taxon>
        <taxon>eudicotyledons</taxon>
        <taxon>Gunneridae</taxon>
        <taxon>Pentapetalae</taxon>
        <taxon>rosids</taxon>
        <taxon>malvids</taxon>
        <taxon>Malvales</taxon>
        <taxon>Malvaceae</taxon>
        <taxon>Malvoideae</taxon>
        <taxon>Gossypium</taxon>
    </lineage>
</organism>
<comment type="caution">
    <text evidence="1">The sequence shown here is derived from an EMBL/GenBank/DDBJ whole genome shotgun (WGS) entry which is preliminary data.</text>
</comment>
<evidence type="ECO:0008006" key="3">
    <source>
        <dbReference type="Google" id="ProtNLM"/>
    </source>
</evidence>
<keyword evidence="2" id="KW-1185">Reference proteome</keyword>
<evidence type="ECO:0000313" key="1">
    <source>
        <dbReference type="EMBL" id="KAK5774394.1"/>
    </source>
</evidence>